<feature type="chain" id="PRO_5025059869" description="Oxidoreductase molybdopterin binding domain protein" evidence="1">
    <location>
        <begin position="23"/>
        <end position="166"/>
    </location>
</feature>
<geneLocation type="plasmid" evidence="3">
    <name>pthaf100_a</name>
</geneLocation>
<protein>
    <recommendedName>
        <fullName evidence="4">Oxidoreductase molybdopterin binding domain protein</fullName>
    </recommendedName>
</protein>
<evidence type="ECO:0008006" key="4">
    <source>
        <dbReference type="Google" id="ProtNLM"/>
    </source>
</evidence>
<evidence type="ECO:0000313" key="3">
    <source>
        <dbReference type="Proteomes" id="UP000326936"/>
    </source>
</evidence>
<feature type="signal peptide" evidence="1">
    <location>
        <begin position="1"/>
        <end position="22"/>
    </location>
</feature>
<keyword evidence="2" id="KW-0614">Plasmid</keyword>
<reference evidence="2 3" key="1">
    <citation type="submission" date="2019-10" db="EMBL/GenBank/DDBJ databases">
        <title>Complete genome sequence of Vibrio sp. strain THAF100, isolated from non-filtered water from the water column of tank 6 of a marine aquarium containing stony-coral fragments. Water maintained at 26 degree C.</title>
        <authorList>
            <person name="Ruckert C."/>
            <person name="Franco A."/>
            <person name="Kalinowski J."/>
            <person name="Glaeser S."/>
        </authorList>
    </citation>
    <scope>NUCLEOTIDE SEQUENCE [LARGE SCALE GENOMIC DNA]</scope>
    <source>
        <strain evidence="2 3">THAF100</strain>
        <plasmid evidence="3">pthaf100_a</plasmid>
    </source>
</reference>
<dbReference type="Proteomes" id="UP000326936">
    <property type="component" value="Plasmid pTHAF100_a"/>
</dbReference>
<evidence type="ECO:0000256" key="1">
    <source>
        <dbReference type="SAM" id="SignalP"/>
    </source>
</evidence>
<name>A0A5P9CR47_9VIBR</name>
<organism evidence="2 3">
    <name type="scientific">Vibrio aquimaris</name>
    <dbReference type="NCBI Taxonomy" id="2587862"/>
    <lineage>
        <taxon>Bacteria</taxon>
        <taxon>Pseudomonadati</taxon>
        <taxon>Pseudomonadota</taxon>
        <taxon>Gammaproteobacteria</taxon>
        <taxon>Vibrionales</taxon>
        <taxon>Vibrionaceae</taxon>
        <taxon>Vibrio</taxon>
    </lineage>
</organism>
<keyword evidence="1" id="KW-0732">Signal</keyword>
<dbReference type="AlphaFoldDB" id="A0A5P9CR47"/>
<dbReference type="OrthoDB" id="9798763at2"/>
<proteinExistence type="predicted"/>
<accession>A0A5P9CR47</accession>
<keyword evidence="3" id="KW-1185">Reference proteome</keyword>
<gene>
    <name evidence="2" type="ORF">FIV01_18765</name>
</gene>
<dbReference type="KEGG" id="vaq:FIV01_18765"/>
<dbReference type="SUPFAM" id="SSF56524">
    <property type="entry name" value="Oxidoreductase molybdopterin-binding domain"/>
    <property type="match status" value="1"/>
</dbReference>
<dbReference type="InterPro" id="IPR036374">
    <property type="entry name" value="OxRdtase_Mopterin-bd_sf"/>
</dbReference>
<dbReference type="RefSeq" id="WP_152432436.1">
    <property type="nucleotide sequence ID" value="NZ_CBCSDK010000009.1"/>
</dbReference>
<dbReference type="Gene3D" id="3.90.420.10">
    <property type="entry name" value="Oxidoreductase, molybdopterin-binding domain"/>
    <property type="match status" value="1"/>
</dbReference>
<sequence length="166" mass="18310" precursor="true">MRQAVFVSLMSMGLLFANVVAALPAPEGEPILWVSGKITESNSPDGVEFDSKMIKQLEQGSITTHNHVVAKALEYKGPKLSALLDYVGAKGSSLKVVAWDDYVATIPIADIRKYGVLLATHEDGIKMTIDGKGPFFIIFPFAEYPELDKDMYYALSVWQVRDLIVE</sequence>
<dbReference type="EMBL" id="CP045351">
    <property type="protein sequence ID" value="QFT28441.1"/>
    <property type="molecule type" value="Genomic_DNA"/>
</dbReference>
<evidence type="ECO:0000313" key="2">
    <source>
        <dbReference type="EMBL" id="QFT28441.1"/>
    </source>
</evidence>